<sequence>MLLFQRLLLTFTFSLLISAFFTKASEYKADLLTEEDGFTSFEVYSIVQDRQGFLWFGTSEHGLMRYDGNKVTHIEYDMSNPSGLSHTSAGNLSLGQSNSLWIGTWGGGANRYQLDTGVFEHFQHNPNKSTSISSNRIQSFYQDINDIMWIGTYADGFNQYQSQSNNFKRFKHDPKKNSLSNNRVWGITAASDDELWIATSYGINLFDKKTQVFTHFLPDTNSQSATGKNEVRHVLKTKQGQLYIGTAAGVLSFNKSYQEFTLLESHQNTPIGKVYSLIEDRFGVVWVGTDTGLYQFEQQEQIIEAVPLPKKGGVRIVFEDNSGAIWVTSPLHGIYKIYKKRKFMAVNDVRLKSPNSVLTDENGDLIIVTAASEILKWNTSTQKLETVINKVFSSSIDSISMSRSADIPIIAKDSDDILWVAQQSRLIQLNMRTGVISNVEYQKSHPDHDLFGEFRALAKAPNEQMWIGTYKAGIHVYDNASNSFIANRQDLHSLSHPEVNVIYRDRNDRMWVGTGKGLNLWHEKTKEFEHFLDDNQTSGRILGNIILAIFQSEDGTIWVGTEKGLNKFNETTGTFHTITSKDGLASNLIRAINEADNGYLWVTTSKGISSVDTITSIIKNYDPHDGLLGVQYYPNSLSKTNDDSFYFSGPRGINFFNPKKIKDNEYRPNVVLTGFSKMGKEVTLAVPFSYVKNIQLSYLDNAFSFEFAALDYNAPERNKYAYRLLGFNNDWLDINQRNSAFYTNLAGGDYIFQVKATNSDGVWSDKFLTINLTISTAPWRAWWALLSYVILVVLLIMYFIRLHTLKQQRVIKQQQQFVKALEQQVAEKTSSLSKQTLQLRIANKELEALSFKDGLTGLFNRRYFDSTLSKEINRHRRHNKPLSLLMCDVDYFKLYNDHYGHVEGDKCLKLVAQSIKEITAREGDSGCRYGGEEFALILAQTNSSQAELIAKHIQTALEKLSILHETSLSGGYISMSYGVFSSVPTKNCSPEMFISKADEALYKSKDNGRNKITILCLTT</sequence>
<dbReference type="RefSeq" id="WP_052094027.1">
    <property type="nucleotide sequence ID" value="NZ_JQEC01000057.1"/>
</dbReference>
<feature type="domain" description="GGDEF" evidence="5">
    <location>
        <begin position="880"/>
        <end position="1017"/>
    </location>
</feature>
<dbReference type="GO" id="GO:0052621">
    <property type="term" value="F:diguanylate cyclase activity"/>
    <property type="evidence" value="ECO:0007669"/>
    <property type="project" value="UniProtKB-EC"/>
</dbReference>
<accession>A0A099KGR9</accession>
<dbReference type="Proteomes" id="UP000029868">
    <property type="component" value="Unassembled WGS sequence"/>
</dbReference>
<keyword evidence="4" id="KW-1133">Transmembrane helix</keyword>
<dbReference type="InterPro" id="IPR011123">
    <property type="entry name" value="Y_Y_Y"/>
</dbReference>
<dbReference type="Gene3D" id="2.60.40.10">
    <property type="entry name" value="Immunoglobulins"/>
    <property type="match status" value="1"/>
</dbReference>
<feature type="transmembrane region" description="Helical" evidence="4">
    <location>
        <begin position="781"/>
        <end position="800"/>
    </location>
</feature>
<dbReference type="FunFam" id="3.30.70.270:FF:000001">
    <property type="entry name" value="Diguanylate cyclase domain protein"/>
    <property type="match status" value="1"/>
</dbReference>
<evidence type="ECO:0000256" key="4">
    <source>
        <dbReference type="SAM" id="Phobius"/>
    </source>
</evidence>
<dbReference type="Gene3D" id="2.130.10.10">
    <property type="entry name" value="YVTN repeat-like/Quinoprotein amine dehydrogenase"/>
    <property type="match status" value="2"/>
</dbReference>
<dbReference type="GO" id="GO:0043709">
    <property type="term" value="P:cell adhesion involved in single-species biofilm formation"/>
    <property type="evidence" value="ECO:0007669"/>
    <property type="project" value="TreeGrafter"/>
</dbReference>
<protein>
    <recommendedName>
        <fullName evidence="2">diguanylate cyclase</fullName>
        <ecNumber evidence="2">2.7.7.65</ecNumber>
    </recommendedName>
</protein>
<evidence type="ECO:0000313" key="7">
    <source>
        <dbReference type="Proteomes" id="UP000029868"/>
    </source>
</evidence>
<comment type="catalytic activity">
    <reaction evidence="3">
        <text>2 GTP = 3',3'-c-di-GMP + 2 diphosphate</text>
        <dbReference type="Rhea" id="RHEA:24898"/>
        <dbReference type="ChEBI" id="CHEBI:33019"/>
        <dbReference type="ChEBI" id="CHEBI:37565"/>
        <dbReference type="ChEBI" id="CHEBI:58805"/>
        <dbReference type="EC" id="2.7.7.65"/>
    </reaction>
</comment>
<dbReference type="AlphaFoldDB" id="A0A099KGR9"/>
<dbReference type="SUPFAM" id="SSF63829">
    <property type="entry name" value="Calcium-dependent phosphotriesterase"/>
    <property type="match status" value="3"/>
</dbReference>
<dbReference type="InterPro" id="IPR029787">
    <property type="entry name" value="Nucleotide_cyclase"/>
</dbReference>
<dbReference type="InterPro" id="IPR043128">
    <property type="entry name" value="Rev_trsase/Diguanyl_cyclase"/>
</dbReference>
<dbReference type="GO" id="GO:1902201">
    <property type="term" value="P:negative regulation of bacterial-type flagellum-dependent cell motility"/>
    <property type="evidence" value="ECO:0007669"/>
    <property type="project" value="TreeGrafter"/>
</dbReference>
<dbReference type="Pfam" id="PF00990">
    <property type="entry name" value="GGDEF"/>
    <property type="match status" value="1"/>
</dbReference>
<proteinExistence type="predicted"/>
<dbReference type="PATRIC" id="fig|28229.3.peg.4150"/>
<dbReference type="NCBIfam" id="TIGR00254">
    <property type="entry name" value="GGDEF"/>
    <property type="match status" value="1"/>
</dbReference>
<evidence type="ECO:0000256" key="3">
    <source>
        <dbReference type="ARBA" id="ARBA00034247"/>
    </source>
</evidence>
<reference evidence="6 7" key="1">
    <citation type="submission" date="2014-08" db="EMBL/GenBank/DDBJ databases">
        <title>Genomic and Phenotypic Diversity of Colwellia psychrerythraea strains from Disparate Marine Basins.</title>
        <authorList>
            <person name="Techtmann S.M."/>
            <person name="Stelling S.C."/>
            <person name="Utturkar S.M."/>
            <person name="Alshibli N."/>
            <person name="Harris A."/>
            <person name="Brown S.D."/>
            <person name="Hazen T.C."/>
        </authorList>
    </citation>
    <scope>NUCLEOTIDE SEQUENCE [LARGE SCALE GENOMIC DNA]</scope>
    <source>
        <strain evidence="6 7">GAB14E</strain>
    </source>
</reference>
<evidence type="ECO:0000256" key="1">
    <source>
        <dbReference type="ARBA" id="ARBA00001946"/>
    </source>
</evidence>
<dbReference type="PANTHER" id="PTHR45138">
    <property type="entry name" value="REGULATORY COMPONENTS OF SENSORY TRANSDUCTION SYSTEM"/>
    <property type="match status" value="1"/>
</dbReference>
<dbReference type="InterPro" id="IPR050469">
    <property type="entry name" value="Diguanylate_Cyclase"/>
</dbReference>
<dbReference type="Gene3D" id="3.30.70.270">
    <property type="match status" value="1"/>
</dbReference>
<comment type="caution">
    <text evidence="6">The sequence shown here is derived from an EMBL/GenBank/DDBJ whole genome shotgun (WGS) entry which is preliminary data.</text>
</comment>
<name>A0A099KGR9_COLPS</name>
<evidence type="ECO:0000313" key="6">
    <source>
        <dbReference type="EMBL" id="KGJ89177.1"/>
    </source>
</evidence>
<dbReference type="OrthoDB" id="9772100at2"/>
<dbReference type="InterPro" id="IPR013783">
    <property type="entry name" value="Ig-like_fold"/>
</dbReference>
<keyword evidence="4" id="KW-0812">Transmembrane</keyword>
<evidence type="ECO:0000256" key="2">
    <source>
        <dbReference type="ARBA" id="ARBA00012528"/>
    </source>
</evidence>
<evidence type="ECO:0000259" key="5">
    <source>
        <dbReference type="PROSITE" id="PS50887"/>
    </source>
</evidence>
<dbReference type="CDD" id="cd01949">
    <property type="entry name" value="GGDEF"/>
    <property type="match status" value="1"/>
</dbReference>
<dbReference type="InterPro" id="IPR015943">
    <property type="entry name" value="WD40/YVTN_repeat-like_dom_sf"/>
</dbReference>
<dbReference type="GO" id="GO:0005886">
    <property type="term" value="C:plasma membrane"/>
    <property type="evidence" value="ECO:0007669"/>
    <property type="project" value="TreeGrafter"/>
</dbReference>
<dbReference type="PROSITE" id="PS50887">
    <property type="entry name" value="GGDEF"/>
    <property type="match status" value="1"/>
</dbReference>
<dbReference type="InterPro" id="IPR011110">
    <property type="entry name" value="Reg_prop"/>
</dbReference>
<dbReference type="PANTHER" id="PTHR45138:SF9">
    <property type="entry name" value="DIGUANYLATE CYCLASE DGCM-RELATED"/>
    <property type="match status" value="1"/>
</dbReference>
<dbReference type="InterPro" id="IPR000160">
    <property type="entry name" value="GGDEF_dom"/>
</dbReference>
<dbReference type="Pfam" id="PF07495">
    <property type="entry name" value="Y_Y_Y"/>
    <property type="match status" value="1"/>
</dbReference>
<dbReference type="EC" id="2.7.7.65" evidence="2"/>
<dbReference type="SUPFAM" id="SSF55073">
    <property type="entry name" value="Nucleotide cyclase"/>
    <property type="match status" value="1"/>
</dbReference>
<dbReference type="SMART" id="SM00267">
    <property type="entry name" value="GGDEF"/>
    <property type="match status" value="1"/>
</dbReference>
<organism evidence="6 7">
    <name type="scientific">Colwellia psychrerythraea</name>
    <name type="common">Vibrio psychroerythus</name>
    <dbReference type="NCBI Taxonomy" id="28229"/>
    <lineage>
        <taxon>Bacteria</taxon>
        <taxon>Pseudomonadati</taxon>
        <taxon>Pseudomonadota</taxon>
        <taxon>Gammaproteobacteria</taxon>
        <taxon>Alteromonadales</taxon>
        <taxon>Colwelliaceae</taxon>
        <taxon>Colwellia</taxon>
    </lineage>
</organism>
<dbReference type="Pfam" id="PF07494">
    <property type="entry name" value="Reg_prop"/>
    <property type="match status" value="5"/>
</dbReference>
<gene>
    <name evidence="6" type="ORF">GAB14E_4173</name>
</gene>
<keyword evidence="4" id="KW-0472">Membrane</keyword>
<comment type="cofactor">
    <cofactor evidence="1">
        <name>Mg(2+)</name>
        <dbReference type="ChEBI" id="CHEBI:18420"/>
    </cofactor>
</comment>
<dbReference type="EMBL" id="JQEC01000057">
    <property type="protein sequence ID" value="KGJ89177.1"/>
    <property type="molecule type" value="Genomic_DNA"/>
</dbReference>